<keyword evidence="2" id="KW-1003">Cell membrane</keyword>
<keyword evidence="3" id="KW-0732">Signal</keyword>
<evidence type="ECO:0000256" key="7">
    <source>
        <dbReference type="ARBA" id="ARBA00023180"/>
    </source>
</evidence>
<dbReference type="AlphaFoldDB" id="A0A0L7QZD5"/>
<keyword evidence="6" id="KW-1015">Disulfide bond</keyword>
<dbReference type="PROSITE" id="PS50835">
    <property type="entry name" value="IG_LIKE"/>
    <property type="match status" value="2"/>
</dbReference>
<dbReference type="SMART" id="SM00408">
    <property type="entry name" value="IGc2"/>
    <property type="match status" value="2"/>
</dbReference>
<keyword evidence="4" id="KW-0677">Repeat</keyword>
<gene>
    <name evidence="10" type="ORF">WH47_01295</name>
</gene>
<keyword evidence="8" id="KW-0393">Immunoglobulin domain</keyword>
<dbReference type="Pfam" id="PF13927">
    <property type="entry name" value="Ig_3"/>
    <property type="match status" value="2"/>
</dbReference>
<dbReference type="InterPro" id="IPR007110">
    <property type="entry name" value="Ig-like_dom"/>
</dbReference>
<evidence type="ECO:0000313" key="11">
    <source>
        <dbReference type="Proteomes" id="UP000053825"/>
    </source>
</evidence>
<dbReference type="InterPro" id="IPR036179">
    <property type="entry name" value="Ig-like_dom_sf"/>
</dbReference>
<dbReference type="STRING" id="597456.A0A0L7QZD5"/>
<dbReference type="EMBL" id="KQ414681">
    <property type="protein sequence ID" value="KOC63980.1"/>
    <property type="molecule type" value="Genomic_DNA"/>
</dbReference>
<evidence type="ECO:0000256" key="4">
    <source>
        <dbReference type="ARBA" id="ARBA00022737"/>
    </source>
</evidence>
<proteinExistence type="predicted"/>
<dbReference type="InterPro" id="IPR013783">
    <property type="entry name" value="Ig-like_fold"/>
</dbReference>
<organism evidence="10 11">
    <name type="scientific">Habropoda laboriosa</name>
    <dbReference type="NCBI Taxonomy" id="597456"/>
    <lineage>
        <taxon>Eukaryota</taxon>
        <taxon>Metazoa</taxon>
        <taxon>Ecdysozoa</taxon>
        <taxon>Arthropoda</taxon>
        <taxon>Hexapoda</taxon>
        <taxon>Insecta</taxon>
        <taxon>Pterygota</taxon>
        <taxon>Neoptera</taxon>
        <taxon>Endopterygota</taxon>
        <taxon>Hymenoptera</taxon>
        <taxon>Apocrita</taxon>
        <taxon>Aculeata</taxon>
        <taxon>Apoidea</taxon>
        <taxon>Anthophila</taxon>
        <taxon>Apidae</taxon>
        <taxon>Habropoda</taxon>
    </lineage>
</organism>
<dbReference type="InterPro" id="IPR003598">
    <property type="entry name" value="Ig_sub2"/>
</dbReference>
<evidence type="ECO:0000256" key="1">
    <source>
        <dbReference type="ARBA" id="ARBA00004236"/>
    </source>
</evidence>
<name>A0A0L7QZD5_9HYME</name>
<dbReference type="OrthoDB" id="10012075at2759"/>
<sequence length="318" mass="35634">MKVEEKDRGWYMCQVNTDPMISQQGYLQVVVPPSILTKETSTDMVVREGSNVTLTCKASGYPEPYIMWRREDGKNINYNGVSVNVVNGEILHIVKISRLHMGAYLCIASNNVPPRVSQRISLRVQFPPMLTIPSQLEAAYIGQDVTLECITEAYPTSINYWTTEHGDMIVPGEKYKAVHTDNGYKKYMTLQIRNVGLNDFGSYKCVAQNSLGGTDGVIKLDEIPAPSTTSTIPPPYHVTSSLKKNGRNGNKVSRQRPIDYEVEEWRNPDYDREYGPPSIRPPGELPANALNFGVSHRAQLVLHLLVSLLSLLLPAIRR</sequence>
<accession>A0A0L7QZD5</accession>
<evidence type="ECO:0000256" key="2">
    <source>
        <dbReference type="ARBA" id="ARBA00022475"/>
    </source>
</evidence>
<evidence type="ECO:0000259" key="9">
    <source>
        <dbReference type="PROSITE" id="PS50835"/>
    </source>
</evidence>
<dbReference type="Gene3D" id="2.60.40.10">
    <property type="entry name" value="Immunoglobulins"/>
    <property type="match status" value="3"/>
</dbReference>
<dbReference type="GO" id="GO:0043005">
    <property type="term" value="C:neuron projection"/>
    <property type="evidence" value="ECO:0007669"/>
    <property type="project" value="TreeGrafter"/>
</dbReference>
<evidence type="ECO:0000313" key="10">
    <source>
        <dbReference type="EMBL" id="KOC63980.1"/>
    </source>
</evidence>
<keyword evidence="5" id="KW-0472">Membrane</keyword>
<dbReference type="InterPro" id="IPR003599">
    <property type="entry name" value="Ig_sub"/>
</dbReference>
<evidence type="ECO:0000256" key="5">
    <source>
        <dbReference type="ARBA" id="ARBA00023136"/>
    </source>
</evidence>
<dbReference type="PANTHER" id="PTHR12231:SF253">
    <property type="entry name" value="DPR-INTERACTING PROTEIN ETA, ISOFORM B-RELATED"/>
    <property type="match status" value="1"/>
</dbReference>
<dbReference type="InterPro" id="IPR051170">
    <property type="entry name" value="Neural/epithelial_adhesion"/>
</dbReference>
<dbReference type="Proteomes" id="UP000053825">
    <property type="component" value="Unassembled WGS sequence"/>
</dbReference>
<evidence type="ECO:0000256" key="3">
    <source>
        <dbReference type="ARBA" id="ARBA00022729"/>
    </source>
</evidence>
<comment type="subcellular location">
    <subcellularLocation>
        <location evidence="1">Cell membrane</location>
    </subcellularLocation>
</comment>
<keyword evidence="7" id="KW-0325">Glycoprotein</keyword>
<dbReference type="FunFam" id="2.60.40.10:FF:000328">
    <property type="entry name" value="CLUMA_CG000981, isoform A"/>
    <property type="match status" value="1"/>
</dbReference>
<feature type="domain" description="Ig-like" evidence="9">
    <location>
        <begin position="33"/>
        <end position="117"/>
    </location>
</feature>
<dbReference type="PANTHER" id="PTHR12231">
    <property type="entry name" value="CTX-RELATED TYPE I TRANSMEMBRANE PROTEIN"/>
    <property type="match status" value="1"/>
</dbReference>
<dbReference type="FunFam" id="2.60.40.10:FF:000376">
    <property type="entry name" value="CLUMA_CG000981, isoform A"/>
    <property type="match status" value="1"/>
</dbReference>
<keyword evidence="11" id="KW-1185">Reference proteome</keyword>
<evidence type="ECO:0000256" key="8">
    <source>
        <dbReference type="ARBA" id="ARBA00023319"/>
    </source>
</evidence>
<dbReference type="GO" id="GO:0005886">
    <property type="term" value="C:plasma membrane"/>
    <property type="evidence" value="ECO:0007669"/>
    <property type="project" value="UniProtKB-SubCell"/>
</dbReference>
<reference evidence="10 11" key="1">
    <citation type="submission" date="2015-07" db="EMBL/GenBank/DDBJ databases">
        <title>The genome of Habropoda laboriosa.</title>
        <authorList>
            <person name="Pan H."/>
            <person name="Kapheim K."/>
        </authorList>
    </citation>
    <scope>NUCLEOTIDE SEQUENCE [LARGE SCALE GENOMIC DNA]</scope>
    <source>
        <strain evidence="10">0110345459</strain>
    </source>
</reference>
<dbReference type="SUPFAM" id="SSF48726">
    <property type="entry name" value="Immunoglobulin"/>
    <property type="match status" value="2"/>
</dbReference>
<feature type="domain" description="Ig-like" evidence="9">
    <location>
        <begin position="127"/>
        <end position="221"/>
    </location>
</feature>
<evidence type="ECO:0000256" key="6">
    <source>
        <dbReference type="ARBA" id="ARBA00023157"/>
    </source>
</evidence>
<dbReference type="SMART" id="SM00409">
    <property type="entry name" value="IG"/>
    <property type="match status" value="2"/>
</dbReference>
<protein>
    <submittedName>
        <fullName evidence="10">Lachesin</fullName>
    </submittedName>
</protein>